<dbReference type="RefSeq" id="XP_002675130.1">
    <property type="nucleotide sequence ID" value="XM_002675084.1"/>
</dbReference>
<gene>
    <name evidence="2" type="ORF">NAEGRDRAFT_69782</name>
</gene>
<accession>D2VLH6</accession>
<keyword evidence="1" id="KW-0812">Transmembrane</keyword>
<dbReference type="VEuPathDB" id="AmoebaDB:NAEGRDRAFT_69782"/>
<keyword evidence="1" id="KW-0472">Membrane</keyword>
<dbReference type="InParanoid" id="D2VLH6"/>
<organism evidence="3">
    <name type="scientific">Naegleria gruberi</name>
    <name type="common">Amoeba</name>
    <dbReference type="NCBI Taxonomy" id="5762"/>
    <lineage>
        <taxon>Eukaryota</taxon>
        <taxon>Discoba</taxon>
        <taxon>Heterolobosea</taxon>
        <taxon>Tetramitia</taxon>
        <taxon>Eutetramitia</taxon>
        <taxon>Vahlkampfiidae</taxon>
        <taxon>Naegleria</taxon>
    </lineage>
</organism>
<evidence type="ECO:0000313" key="2">
    <source>
        <dbReference type="EMBL" id="EFC42386.1"/>
    </source>
</evidence>
<dbReference type="OMA" id="CYINAYS"/>
<dbReference type="KEGG" id="ngr:NAEGRDRAFT_69782"/>
<dbReference type="GeneID" id="8851879"/>
<proteinExistence type="predicted"/>
<dbReference type="EMBL" id="GG738880">
    <property type="protein sequence ID" value="EFC42386.1"/>
    <property type="molecule type" value="Genomic_DNA"/>
</dbReference>
<evidence type="ECO:0000256" key="1">
    <source>
        <dbReference type="SAM" id="Phobius"/>
    </source>
</evidence>
<dbReference type="Proteomes" id="UP000006671">
    <property type="component" value="Unassembled WGS sequence"/>
</dbReference>
<dbReference type="AlphaFoldDB" id="D2VLH6"/>
<feature type="transmembrane region" description="Helical" evidence="1">
    <location>
        <begin position="36"/>
        <end position="59"/>
    </location>
</feature>
<reference evidence="2 3" key="1">
    <citation type="journal article" date="2010" name="Cell">
        <title>The genome of Naegleria gruberi illuminates early eukaryotic versatility.</title>
        <authorList>
            <person name="Fritz-Laylin L.K."/>
            <person name="Prochnik S.E."/>
            <person name="Ginger M.L."/>
            <person name="Dacks J.B."/>
            <person name="Carpenter M.L."/>
            <person name="Field M.C."/>
            <person name="Kuo A."/>
            <person name="Paredez A."/>
            <person name="Chapman J."/>
            <person name="Pham J."/>
            <person name="Shu S."/>
            <person name="Neupane R."/>
            <person name="Cipriano M."/>
            <person name="Mancuso J."/>
            <person name="Tu H."/>
            <person name="Salamov A."/>
            <person name="Lindquist E."/>
            <person name="Shapiro H."/>
            <person name="Lucas S."/>
            <person name="Grigoriev I.V."/>
            <person name="Cande W.Z."/>
            <person name="Fulton C."/>
            <person name="Rokhsar D.S."/>
            <person name="Dawson S.C."/>
        </authorList>
    </citation>
    <scope>NUCLEOTIDE SEQUENCE [LARGE SCALE GENOMIC DNA]</scope>
    <source>
        <strain evidence="2 3">NEG-M</strain>
    </source>
</reference>
<keyword evidence="3" id="KW-1185">Reference proteome</keyword>
<name>D2VLH6_NAEGR</name>
<keyword evidence="1" id="KW-1133">Transmembrane helix</keyword>
<protein>
    <submittedName>
        <fullName evidence="2">Predicted protein</fullName>
    </submittedName>
</protein>
<dbReference type="OrthoDB" id="10254153at2759"/>
<feature type="transmembrane region" description="Helical" evidence="1">
    <location>
        <begin position="184"/>
        <end position="205"/>
    </location>
</feature>
<sequence length="225" mass="25307">MATQETENPISNNRNATNDKFKNSVCYVWLSQKTTFWAMLIFVMLCAFGLVSVILGGIVDGMVDNEELSTTVPCIVMEHKVNCTNECVNNNLDIVPANYSLAGCRTFCRSKVKLTLENTSFNSTVTNLRQIRRTEPYASSSLFFTTLTVNSTTKCYINAYSIGDETAKTSFAYVYGPRLVMKTVSIVFGCVAVGCLIYMAIYVTFETQNCWKYYKERKKQQAEGI</sequence>
<evidence type="ECO:0000313" key="3">
    <source>
        <dbReference type="Proteomes" id="UP000006671"/>
    </source>
</evidence>